<keyword evidence="3" id="KW-1185">Reference proteome</keyword>
<sequence>MGTAITLGIITSLSFAVLALQAVMVCANWNLVSTSCAYFSWLFSSFQLSGQQLELLVRSLILGSLGPRMRKEFPIDETALLHGLVGVLAVPFAFVVLGFCGDALEEKREEAEEGIELHQAPTMTGGMKITEGSGSEGSTGLDWCVV</sequence>
<dbReference type="EMBL" id="KZ613480">
    <property type="protein sequence ID" value="PMD21515.1"/>
    <property type="molecule type" value="Genomic_DNA"/>
</dbReference>
<gene>
    <name evidence="2" type="ORF">NA56DRAFT_703155</name>
</gene>
<keyword evidence="1" id="KW-1133">Transmembrane helix</keyword>
<dbReference type="Proteomes" id="UP000235672">
    <property type="component" value="Unassembled WGS sequence"/>
</dbReference>
<evidence type="ECO:0000313" key="2">
    <source>
        <dbReference type="EMBL" id="PMD21515.1"/>
    </source>
</evidence>
<evidence type="ECO:0000256" key="1">
    <source>
        <dbReference type="SAM" id="Phobius"/>
    </source>
</evidence>
<dbReference type="AlphaFoldDB" id="A0A2J6Q5F4"/>
<feature type="transmembrane region" description="Helical" evidence="1">
    <location>
        <begin position="78"/>
        <end position="99"/>
    </location>
</feature>
<name>A0A2J6Q5F4_9HELO</name>
<evidence type="ECO:0000313" key="3">
    <source>
        <dbReference type="Proteomes" id="UP000235672"/>
    </source>
</evidence>
<proteinExistence type="predicted"/>
<keyword evidence="1" id="KW-0812">Transmembrane</keyword>
<organism evidence="2 3">
    <name type="scientific">Hyaloscypha hepaticicola</name>
    <dbReference type="NCBI Taxonomy" id="2082293"/>
    <lineage>
        <taxon>Eukaryota</taxon>
        <taxon>Fungi</taxon>
        <taxon>Dikarya</taxon>
        <taxon>Ascomycota</taxon>
        <taxon>Pezizomycotina</taxon>
        <taxon>Leotiomycetes</taxon>
        <taxon>Helotiales</taxon>
        <taxon>Hyaloscyphaceae</taxon>
        <taxon>Hyaloscypha</taxon>
    </lineage>
</organism>
<keyword evidence="1" id="KW-0472">Membrane</keyword>
<protein>
    <submittedName>
        <fullName evidence="2">Uncharacterized protein</fullName>
    </submittedName>
</protein>
<accession>A0A2J6Q5F4</accession>
<reference evidence="2 3" key="1">
    <citation type="submission" date="2016-05" db="EMBL/GenBank/DDBJ databases">
        <title>A degradative enzymes factory behind the ericoid mycorrhizal symbiosis.</title>
        <authorList>
            <consortium name="DOE Joint Genome Institute"/>
            <person name="Martino E."/>
            <person name="Morin E."/>
            <person name="Grelet G."/>
            <person name="Kuo A."/>
            <person name="Kohler A."/>
            <person name="Daghino S."/>
            <person name="Barry K."/>
            <person name="Choi C."/>
            <person name="Cichocki N."/>
            <person name="Clum A."/>
            <person name="Copeland A."/>
            <person name="Hainaut M."/>
            <person name="Haridas S."/>
            <person name="Labutti K."/>
            <person name="Lindquist E."/>
            <person name="Lipzen A."/>
            <person name="Khouja H.-R."/>
            <person name="Murat C."/>
            <person name="Ohm R."/>
            <person name="Olson A."/>
            <person name="Spatafora J."/>
            <person name="Veneault-Fourrey C."/>
            <person name="Henrissat B."/>
            <person name="Grigoriev I."/>
            <person name="Martin F."/>
            <person name="Perotto S."/>
        </authorList>
    </citation>
    <scope>NUCLEOTIDE SEQUENCE [LARGE SCALE GENOMIC DNA]</scope>
    <source>
        <strain evidence="2 3">UAMH 7357</strain>
    </source>
</reference>